<accession>A9E0J4</accession>
<dbReference type="Gene3D" id="3.20.20.150">
    <property type="entry name" value="Divalent-metal-dependent TIM barrel enzymes"/>
    <property type="match status" value="1"/>
</dbReference>
<name>A9E0J4_9FLAO</name>
<dbReference type="OrthoDB" id="837145at2"/>
<evidence type="ECO:0000313" key="3">
    <source>
        <dbReference type="Proteomes" id="UP000002945"/>
    </source>
</evidence>
<organism evidence="2 3">
    <name type="scientific">Kordia algicida OT-1</name>
    <dbReference type="NCBI Taxonomy" id="391587"/>
    <lineage>
        <taxon>Bacteria</taxon>
        <taxon>Pseudomonadati</taxon>
        <taxon>Bacteroidota</taxon>
        <taxon>Flavobacteriia</taxon>
        <taxon>Flavobacteriales</taxon>
        <taxon>Flavobacteriaceae</taxon>
        <taxon>Kordia</taxon>
    </lineage>
</organism>
<comment type="caution">
    <text evidence="2">The sequence shown here is derived from an EMBL/GenBank/DDBJ whole genome shotgun (WGS) entry which is preliminary data.</text>
</comment>
<dbReference type="EMBL" id="ABIB01000006">
    <property type="protein sequence ID" value="EDP95873.1"/>
    <property type="molecule type" value="Genomic_DNA"/>
</dbReference>
<dbReference type="STRING" id="391587.KAOT1_05697"/>
<keyword evidence="3" id="KW-1185">Reference proteome</keyword>
<protein>
    <recommendedName>
        <fullName evidence="1">Xylose isomerase-like TIM barrel domain-containing protein</fullName>
    </recommendedName>
</protein>
<dbReference type="Pfam" id="PF01261">
    <property type="entry name" value="AP_endonuc_2"/>
    <property type="match status" value="1"/>
</dbReference>
<dbReference type="Proteomes" id="UP000002945">
    <property type="component" value="Unassembled WGS sequence"/>
</dbReference>
<evidence type="ECO:0000313" key="2">
    <source>
        <dbReference type="EMBL" id="EDP95873.1"/>
    </source>
</evidence>
<dbReference type="InterPro" id="IPR036237">
    <property type="entry name" value="Xyl_isomerase-like_sf"/>
</dbReference>
<dbReference type="RefSeq" id="WP_007093708.1">
    <property type="nucleotide sequence ID" value="NZ_CP142125.1"/>
</dbReference>
<dbReference type="eggNOG" id="COG1082">
    <property type="taxonomic scope" value="Bacteria"/>
</dbReference>
<feature type="domain" description="Xylose isomerase-like TIM barrel" evidence="1">
    <location>
        <begin position="117"/>
        <end position="260"/>
    </location>
</feature>
<gene>
    <name evidence="2" type="ORF">KAOT1_05697</name>
</gene>
<dbReference type="AlphaFoldDB" id="A9E0J4"/>
<sequence length="291" mass="33484">MKKFVKYTIVLFIFGLNVACQKTDKQLIEVEEVSPWCILGFDAADRTPEQRISLLKELGLKKYGFNKGKGDFSKMKEEFQLAEQNNIEITSVFLWLNAKRDSIGKLSPANQELLQNLSEVKQKPVVWVSFSDNFFENLTEEASIKRATEMINFVKTKVDKMGCKLALYNHHGWFGNPYNQLKILEKLNDPSITMVYNFHHAHEYVDQFQNIVKKIKPHLSFVNLNGIKKEGPQILAIGKGDHEFEMVKMLIDEGYNGPWGILGHIKTEDVKIVLERNIEGLKQLNAQHNVN</sequence>
<dbReference type="InterPro" id="IPR013022">
    <property type="entry name" value="Xyl_isomerase-like_TIM-brl"/>
</dbReference>
<evidence type="ECO:0000259" key="1">
    <source>
        <dbReference type="Pfam" id="PF01261"/>
    </source>
</evidence>
<dbReference type="HOGENOM" id="CLU_074572_0_0_10"/>
<proteinExistence type="predicted"/>
<dbReference type="SUPFAM" id="SSF51658">
    <property type="entry name" value="Xylose isomerase-like"/>
    <property type="match status" value="1"/>
</dbReference>
<reference evidence="2 3" key="1">
    <citation type="journal article" date="2011" name="J. Bacteriol.">
        <title>Genome sequence of the algicidal bacterium Kordia algicida OT-1.</title>
        <authorList>
            <person name="Lee H.S."/>
            <person name="Kang S.G."/>
            <person name="Kwon K.K."/>
            <person name="Lee J.H."/>
            <person name="Kim S.J."/>
        </authorList>
    </citation>
    <scope>NUCLEOTIDE SEQUENCE [LARGE SCALE GENOMIC DNA]</scope>
    <source>
        <strain evidence="2 3">OT-1</strain>
    </source>
</reference>